<evidence type="ECO:0000256" key="2">
    <source>
        <dbReference type="ARBA" id="ARBA00022723"/>
    </source>
</evidence>
<gene>
    <name evidence="6" type="ORF">RI543_000791</name>
</gene>
<dbReference type="Pfam" id="PF03226">
    <property type="entry name" value="Yippee-Mis18"/>
    <property type="match status" value="1"/>
</dbReference>
<keyword evidence="7" id="KW-1185">Reference proteome</keyword>
<dbReference type="InterPro" id="IPR034751">
    <property type="entry name" value="Yippee"/>
</dbReference>
<name>A0AAN7W5F7_9SACH</name>
<dbReference type="Proteomes" id="UP001306508">
    <property type="component" value="Unassembled WGS sequence"/>
</dbReference>
<feature type="region of interest" description="Disordered" evidence="4">
    <location>
        <begin position="65"/>
        <end position="103"/>
    </location>
</feature>
<dbReference type="InterPro" id="IPR039058">
    <property type="entry name" value="Yippee_fam"/>
</dbReference>
<dbReference type="PANTHER" id="PTHR13848">
    <property type="entry name" value="PROTEIN YIPPEE-LIKE CG15309-RELATED"/>
    <property type="match status" value="1"/>
</dbReference>
<dbReference type="GO" id="GO:0046872">
    <property type="term" value="F:metal ion binding"/>
    <property type="evidence" value="ECO:0007669"/>
    <property type="project" value="UniProtKB-KW"/>
</dbReference>
<evidence type="ECO:0000256" key="3">
    <source>
        <dbReference type="ARBA" id="ARBA00022833"/>
    </source>
</evidence>
<evidence type="ECO:0000256" key="1">
    <source>
        <dbReference type="ARBA" id="ARBA00005613"/>
    </source>
</evidence>
<reference evidence="7" key="1">
    <citation type="submission" date="2023-07" db="EMBL/GenBank/DDBJ databases">
        <title>A draft genome of Kazachstania heterogenica Y-27499.</title>
        <authorList>
            <person name="Donic C."/>
            <person name="Kralova J.S."/>
            <person name="Fidel L."/>
            <person name="Ben-Dor S."/>
            <person name="Jung S."/>
        </authorList>
    </citation>
    <scope>NUCLEOTIDE SEQUENCE [LARGE SCALE GENOMIC DNA]</scope>
    <source>
        <strain evidence="7">Y27499</strain>
    </source>
</reference>
<protein>
    <recommendedName>
        <fullName evidence="5">Yippee domain-containing protein</fullName>
    </recommendedName>
</protein>
<sequence>MGIHLITYIEPPGRSSHMHNLNHCVYLAKKKPRIISATAADTSLLSIITSHVSNITRDLDVDIHMDHTDTDTNDDNNDSSDQEEEEEEEEEEDNNDDDNDDDDEAYRRRSLLRRPRNIPLRRSLVSSLVRKPSATTVPSTYKRFVTYGCRHCRNHLSSSLQIISKDYRGKTGDAYLISSVCNVLEDKVETRSMLTGEYLVCDIVCNLCKRVLGWKYLKSERKEQRYKEGKYILEVKTICRCN</sequence>
<feature type="domain" description="Yippee" evidence="5">
    <location>
        <begin position="145"/>
        <end position="242"/>
    </location>
</feature>
<feature type="compositionally biased region" description="Acidic residues" evidence="4">
    <location>
        <begin position="71"/>
        <end position="103"/>
    </location>
</feature>
<evidence type="ECO:0000256" key="4">
    <source>
        <dbReference type="SAM" id="MobiDB-lite"/>
    </source>
</evidence>
<dbReference type="InterPro" id="IPR004910">
    <property type="entry name" value="Yippee/Mis18/Cereblon"/>
</dbReference>
<dbReference type="AlphaFoldDB" id="A0AAN7W5F7"/>
<keyword evidence="3" id="KW-0862">Zinc</keyword>
<organism evidence="6 7">
    <name type="scientific">Arxiozyma heterogenica</name>
    <dbReference type="NCBI Taxonomy" id="278026"/>
    <lineage>
        <taxon>Eukaryota</taxon>
        <taxon>Fungi</taxon>
        <taxon>Dikarya</taxon>
        <taxon>Ascomycota</taxon>
        <taxon>Saccharomycotina</taxon>
        <taxon>Saccharomycetes</taxon>
        <taxon>Saccharomycetales</taxon>
        <taxon>Saccharomycetaceae</taxon>
        <taxon>Arxiozyma</taxon>
    </lineage>
</organism>
<dbReference type="EMBL" id="JAWIZZ010000031">
    <property type="protein sequence ID" value="KAK5781609.1"/>
    <property type="molecule type" value="Genomic_DNA"/>
</dbReference>
<comment type="similarity">
    <text evidence="1">Belongs to the yippee family.</text>
</comment>
<evidence type="ECO:0000259" key="5">
    <source>
        <dbReference type="PROSITE" id="PS51792"/>
    </source>
</evidence>
<comment type="caution">
    <text evidence="6">The sequence shown here is derived from an EMBL/GenBank/DDBJ whole genome shotgun (WGS) entry which is preliminary data.</text>
</comment>
<dbReference type="PROSITE" id="PS51792">
    <property type="entry name" value="YIPPEE"/>
    <property type="match status" value="1"/>
</dbReference>
<evidence type="ECO:0000313" key="6">
    <source>
        <dbReference type="EMBL" id="KAK5781609.1"/>
    </source>
</evidence>
<keyword evidence="2" id="KW-0479">Metal-binding</keyword>
<proteinExistence type="inferred from homology"/>
<accession>A0AAN7W5F7</accession>
<evidence type="ECO:0000313" key="7">
    <source>
        <dbReference type="Proteomes" id="UP001306508"/>
    </source>
</evidence>